<dbReference type="Gene3D" id="1.20.1280.50">
    <property type="match status" value="1"/>
</dbReference>
<gene>
    <name evidence="1" type="ORF">A7U60_g6619</name>
</gene>
<dbReference type="OrthoDB" id="3217549at2759"/>
<evidence type="ECO:0008006" key="3">
    <source>
        <dbReference type="Google" id="ProtNLM"/>
    </source>
</evidence>
<evidence type="ECO:0000313" key="2">
    <source>
        <dbReference type="Proteomes" id="UP000757232"/>
    </source>
</evidence>
<comment type="caution">
    <text evidence="1">The sequence shown here is derived from an EMBL/GenBank/DDBJ whole genome shotgun (WGS) entry which is preliminary data.</text>
</comment>
<dbReference type="InterPro" id="IPR032675">
    <property type="entry name" value="LRR_dom_sf"/>
</dbReference>
<organism evidence="1 2">
    <name type="scientific">Sanghuangporus baumii</name>
    <name type="common">Phellinus baumii</name>
    <dbReference type="NCBI Taxonomy" id="108892"/>
    <lineage>
        <taxon>Eukaryota</taxon>
        <taxon>Fungi</taxon>
        <taxon>Dikarya</taxon>
        <taxon>Basidiomycota</taxon>
        <taxon>Agaricomycotina</taxon>
        <taxon>Agaricomycetes</taxon>
        <taxon>Hymenochaetales</taxon>
        <taxon>Hymenochaetaceae</taxon>
        <taxon>Sanghuangporus</taxon>
    </lineage>
</organism>
<proteinExistence type="predicted"/>
<dbReference type="Proteomes" id="UP000757232">
    <property type="component" value="Unassembled WGS sequence"/>
</dbReference>
<dbReference type="Gene3D" id="3.80.10.10">
    <property type="entry name" value="Ribonuclease Inhibitor"/>
    <property type="match status" value="1"/>
</dbReference>
<dbReference type="EMBL" id="LNZH02000203">
    <property type="protein sequence ID" value="OCB86307.1"/>
    <property type="molecule type" value="Genomic_DNA"/>
</dbReference>
<dbReference type="AlphaFoldDB" id="A0A9Q5HUM1"/>
<evidence type="ECO:0000313" key="1">
    <source>
        <dbReference type="EMBL" id="OCB86307.1"/>
    </source>
</evidence>
<sequence length="500" mass="56983">MLAECVSFFTSPNAWCLSSCTLSLIRSTVIEPNGFAANIDDLKALTSEYGKAVPLLAELVATKHTSKMQSNYPHLRSGLKKLPDELLLPIFKQAYYSLSSLPINIPSVRSNLLIRRVSQVCRRFRFLTLSCPEFWSVIHSSMPKEEVALWVERSQNCLLTILIYGKDHTRFGSDMSEEDLRELMEVLAPVQDRWKEMRITSTPSRTISQLMGEVQQHVVALPCLQRLHLHRYKWDSDFDVLCDVTAWKAPNLRLFHGDGVLPINFQFSAITNLSLTCQVNTIPEIFSTSPLPSLRHIFLRILNVSDRETIAFGHSDELICLPGLETLEVVSSSPGAYTTFWVLFVPRLVFPRLERLFVRVALDNVVDLISRLGTHQFASLRDLRFVCEDLSIALIALRSLSKFPLLRHVAIEDCCYSSYKHADCTFAALPPLSTLTFFGCRFNNMAGMEVLAERLRMMPDFDTFDRLRIECYDIDELRWDRTAALSQILDGKVEFIDCLA</sequence>
<name>A0A9Q5HUM1_SANBA</name>
<protein>
    <recommendedName>
        <fullName evidence="3">F-box domain-containing protein</fullName>
    </recommendedName>
</protein>
<accession>A0A9Q5HUM1</accession>
<dbReference type="SUPFAM" id="SSF52047">
    <property type="entry name" value="RNI-like"/>
    <property type="match status" value="1"/>
</dbReference>
<keyword evidence="2" id="KW-1185">Reference proteome</keyword>
<reference evidence="1" key="1">
    <citation type="submission" date="2016-06" db="EMBL/GenBank/DDBJ databases">
        <title>Draft Genome sequence of the fungus Inonotus baumii.</title>
        <authorList>
            <person name="Zhu H."/>
            <person name="Lin W."/>
        </authorList>
    </citation>
    <scope>NUCLEOTIDE SEQUENCE</scope>
    <source>
        <strain evidence="1">821</strain>
    </source>
</reference>